<evidence type="ECO:0000256" key="3">
    <source>
        <dbReference type="ARBA" id="ARBA00043674"/>
    </source>
</evidence>
<evidence type="ECO:0000313" key="14">
    <source>
        <dbReference type="Proteomes" id="UP000261580"/>
    </source>
</evidence>
<comment type="catalytic activity">
    <reaction evidence="11">
        <text>1D-myo-inositol 1,4,5,6-tetrakisphosphate + H2O = 1D-myo-inositol 1,4,5-trisphosphate + phosphate</text>
        <dbReference type="Rhea" id="RHEA:77147"/>
        <dbReference type="ChEBI" id="CHEBI:15377"/>
        <dbReference type="ChEBI" id="CHEBI:43474"/>
        <dbReference type="ChEBI" id="CHEBI:57627"/>
        <dbReference type="ChEBI" id="CHEBI:203600"/>
    </reaction>
    <physiologicalReaction direction="left-to-right" evidence="11">
        <dbReference type="Rhea" id="RHEA:77148"/>
    </physiologicalReaction>
</comment>
<dbReference type="GeneTree" id="ENSGT00390000018409"/>
<feature type="region of interest" description="Disordered" evidence="12">
    <location>
        <begin position="285"/>
        <end position="310"/>
    </location>
</feature>
<keyword evidence="1" id="KW-0378">Hydrolase</keyword>
<dbReference type="GO" id="GO:0003993">
    <property type="term" value="F:acid phosphatase activity"/>
    <property type="evidence" value="ECO:0007669"/>
    <property type="project" value="TreeGrafter"/>
</dbReference>
<dbReference type="Gene3D" id="3.40.50.1240">
    <property type="entry name" value="Phosphoglycerate mutase-like"/>
    <property type="match status" value="2"/>
</dbReference>
<evidence type="ECO:0000256" key="12">
    <source>
        <dbReference type="SAM" id="MobiDB-lite"/>
    </source>
</evidence>
<evidence type="ECO:0000256" key="1">
    <source>
        <dbReference type="ARBA" id="ARBA00022801"/>
    </source>
</evidence>
<keyword evidence="14" id="KW-1185">Reference proteome</keyword>
<dbReference type="PIRSF" id="PIRSF000894">
    <property type="entry name" value="Acid_phosphatase"/>
    <property type="match status" value="1"/>
</dbReference>
<dbReference type="SUPFAM" id="SSF53254">
    <property type="entry name" value="Phosphoglycerate mutase-like"/>
    <property type="match status" value="1"/>
</dbReference>
<comment type="catalytic activity">
    <reaction evidence="7">
        <text>1D-myo-inositol 1,2,6-trisphosphate + H2O = 1D-myo-inositol 1,2-bisphosphate + phosphate</text>
        <dbReference type="Rhea" id="RHEA:77131"/>
        <dbReference type="ChEBI" id="CHEBI:15377"/>
        <dbReference type="ChEBI" id="CHEBI:43474"/>
        <dbReference type="ChEBI" id="CHEBI:195537"/>
        <dbReference type="ChEBI" id="CHEBI:195539"/>
        <dbReference type="EC" id="3.1.3.62"/>
    </reaction>
    <physiologicalReaction direction="left-to-right" evidence="7">
        <dbReference type="Rhea" id="RHEA:77132"/>
    </physiologicalReaction>
</comment>
<dbReference type="InterPro" id="IPR029033">
    <property type="entry name" value="His_PPase_superfam"/>
</dbReference>
<dbReference type="Pfam" id="PF00328">
    <property type="entry name" value="His_Phos_2"/>
    <property type="match status" value="1"/>
</dbReference>
<comment type="catalytic activity">
    <reaction evidence="5">
        <text>1D-myo-inositol 1,2,3,6-tetrakisphosphate + H2O = 1D-myo-inositol 1,2,3-trisphosphate + phosphate</text>
        <dbReference type="Rhea" id="RHEA:77123"/>
        <dbReference type="ChEBI" id="CHEBI:15377"/>
        <dbReference type="ChEBI" id="CHEBI:43474"/>
        <dbReference type="ChEBI" id="CHEBI:195534"/>
        <dbReference type="ChEBI" id="CHEBI:195536"/>
    </reaction>
    <physiologicalReaction direction="left-to-right" evidence="5">
        <dbReference type="Rhea" id="RHEA:77124"/>
    </physiologicalReaction>
</comment>
<comment type="catalytic activity">
    <reaction evidence="4">
        <text>1D-myo-inositol 1,2,3-trisphosphate + H2O = 1D-myo-inositol 2,3-bisphosphate + phosphate</text>
        <dbReference type="Rhea" id="RHEA:77127"/>
        <dbReference type="ChEBI" id="CHEBI:15377"/>
        <dbReference type="ChEBI" id="CHEBI:43474"/>
        <dbReference type="ChEBI" id="CHEBI:195536"/>
        <dbReference type="ChEBI" id="CHEBI:195538"/>
    </reaction>
    <physiologicalReaction direction="left-to-right" evidence="4">
        <dbReference type="Rhea" id="RHEA:77128"/>
    </physiologicalReaction>
</comment>
<name>A0A3Q4FZG6_NEOBR</name>
<evidence type="ECO:0000256" key="8">
    <source>
        <dbReference type="ARBA" id="ARBA00043757"/>
    </source>
</evidence>
<accession>A0A3Q4FZG6</accession>
<comment type="catalytic activity">
    <reaction evidence="6">
        <text>1D-myo-inositol hexakisphosphate + H2O = 1D-myo-inositol 1,2,3,5,6-pentakisphosphate + phosphate</text>
        <dbReference type="Rhea" id="RHEA:20960"/>
        <dbReference type="ChEBI" id="CHEBI:15377"/>
        <dbReference type="ChEBI" id="CHEBI:43474"/>
        <dbReference type="ChEBI" id="CHEBI:58130"/>
        <dbReference type="ChEBI" id="CHEBI:58747"/>
    </reaction>
    <physiologicalReaction direction="left-to-right" evidence="6">
        <dbReference type="Rhea" id="RHEA:20961"/>
    </physiologicalReaction>
</comment>
<organism evidence="13 14">
    <name type="scientific">Neolamprologus brichardi</name>
    <name type="common">Fairy cichlid</name>
    <name type="synonym">Lamprologus brichardi</name>
    <dbReference type="NCBI Taxonomy" id="32507"/>
    <lineage>
        <taxon>Eukaryota</taxon>
        <taxon>Metazoa</taxon>
        <taxon>Chordata</taxon>
        <taxon>Craniata</taxon>
        <taxon>Vertebrata</taxon>
        <taxon>Euteleostomi</taxon>
        <taxon>Actinopterygii</taxon>
        <taxon>Neopterygii</taxon>
        <taxon>Teleostei</taxon>
        <taxon>Neoteleostei</taxon>
        <taxon>Acanthomorphata</taxon>
        <taxon>Ovalentaria</taxon>
        <taxon>Cichlomorphae</taxon>
        <taxon>Cichliformes</taxon>
        <taxon>Cichlidae</taxon>
        <taxon>African cichlids</taxon>
        <taxon>Pseudocrenilabrinae</taxon>
        <taxon>Lamprologini</taxon>
        <taxon>Neolamprologus</taxon>
    </lineage>
</organism>
<evidence type="ECO:0000256" key="2">
    <source>
        <dbReference type="ARBA" id="ARBA00023180"/>
    </source>
</evidence>
<evidence type="ECO:0000256" key="5">
    <source>
        <dbReference type="ARBA" id="ARBA00043739"/>
    </source>
</evidence>
<protein>
    <submittedName>
        <fullName evidence="13">Multiple inositol-polyphosphate phosphatase 1b</fullName>
    </submittedName>
</protein>
<dbReference type="Bgee" id="ENSNBRG00000000780">
    <property type="expression patterns" value="Expressed in blood and 4 other cell types or tissues"/>
</dbReference>
<dbReference type="GO" id="GO:0052745">
    <property type="term" value="F:inositol phosphate phosphatase activity"/>
    <property type="evidence" value="ECO:0007669"/>
    <property type="project" value="TreeGrafter"/>
</dbReference>
<dbReference type="InterPro" id="IPR016274">
    <property type="entry name" value="Histidine_acid_Pase_euk"/>
</dbReference>
<keyword evidence="2" id="KW-0325">Glycoprotein</keyword>
<evidence type="ECO:0000256" key="7">
    <source>
        <dbReference type="ARBA" id="ARBA00043747"/>
    </source>
</evidence>
<feature type="compositionally biased region" description="Polar residues" evidence="12">
    <location>
        <begin position="293"/>
        <end position="310"/>
    </location>
</feature>
<dbReference type="AlphaFoldDB" id="A0A3Q4FZG6"/>
<dbReference type="Proteomes" id="UP000261580">
    <property type="component" value="Unassembled WGS sequence"/>
</dbReference>
<evidence type="ECO:0000256" key="6">
    <source>
        <dbReference type="ARBA" id="ARBA00043746"/>
    </source>
</evidence>
<dbReference type="Ensembl" id="ENSNBRT00000001077.1">
    <property type="protein sequence ID" value="ENSNBRP00000001025.1"/>
    <property type="gene ID" value="ENSNBRG00000000780.1"/>
</dbReference>
<evidence type="ECO:0000256" key="10">
    <source>
        <dbReference type="ARBA" id="ARBA00043801"/>
    </source>
</evidence>
<dbReference type="STRING" id="32507.ENSNBRP00000001025"/>
<dbReference type="CDD" id="cd07061">
    <property type="entry name" value="HP_HAP_like"/>
    <property type="match status" value="1"/>
</dbReference>
<reference evidence="13" key="1">
    <citation type="submission" date="2025-08" db="UniProtKB">
        <authorList>
            <consortium name="Ensembl"/>
        </authorList>
    </citation>
    <scope>IDENTIFICATION</scope>
</reference>
<comment type="catalytic activity">
    <reaction evidence="3">
        <text>1D-myo-inositol 1,2-bisphosphate + H2O = 1D-myo-inositol 2-phosphate + phosphate</text>
        <dbReference type="Rhea" id="RHEA:77135"/>
        <dbReference type="ChEBI" id="CHEBI:15377"/>
        <dbReference type="ChEBI" id="CHEBI:43474"/>
        <dbReference type="ChEBI" id="CHEBI:84142"/>
        <dbReference type="ChEBI" id="CHEBI:195539"/>
        <dbReference type="EC" id="3.1.3.62"/>
    </reaction>
    <physiologicalReaction direction="left-to-right" evidence="3">
        <dbReference type="Rhea" id="RHEA:77136"/>
    </physiologicalReaction>
</comment>
<proteinExistence type="predicted"/>
<dbReference type="PANTHER" id="PTHR20963:SF37">
    <property type="entry name" value="MULTIPLE INOSITOL POLYPHOSPHATE PHOSPHATASE 1"/>
    <property type="match status" value="1"/>
</dbReference>
<reference evidence="13" key="2">
    <citation type="submission" date="2025-09" db="UniProtKB">
        <authorList>
            <consortium name="Ensembl"/>
        </authorList>
    </citation>
    <scope>IDENTIFICATION</scope>
</reference>
<evidence type="ECO:0000256" key="4">
    <source>
        <dbReference type="ARBA" id="ARBA00043733"/>
    </source>
</evidence>
<dbReference type="PANTHER" id="PTHR20963">
    <property type="entry name" value="MULTIPLE INOSITOL POLYPHOSPHATE PHOSPHATASE-RELATED"/>
    <property type="match status" value="1"/>
</dbReference>
<sequence length="409" mass="46776">MIFTLCLDSCCLRGQRSHVSRVSCFVVLLGLLVPRLSFASLSVPDIPHIAGYFGTKTRYEEVKPHLLRDPLSADPSVLRPPPAEHCSPVHLTAVIRHGSRYPTLKNIRRIRKLSELVRTEASRASGGSESWLQEIRNRWEAWYTEDMDGQLVMKGRDDLRQLASRLASVFPSLLSEENVRKRRVRFLTSSKHRCVSSVEAFQEGLQRESLGLTSDLCVWADAEPEYSHEVDDELMRFFDRCRGYVDGVENNRTALLEVEKFKHGEEMEGVRRRMADRLGLPHHRLTPAFPNSVPKQRSQTAFPNSVPKQRSQTAFPNEVSLWRLAGRRFRTSLIVPYAANLLFVLYDCQRGPRLQLLVNESPVRFPGLEAEDAPLYRDVRATYRHLLDGCDFHRECEGRAVGRAPNTEL</sequence>
<comment type="catalytic activity">
    <reaction evidence="8">
        <text>1D-myo-inositol 1,2,3,5,6-pentakisphosphate + H2O = 1D-myo-inositol 1,2,3,6-tetrakisphosphate + phosphate</text>
        <dbReference type="Rhea" id="RHEA:77111"/>
        <dbReference type="ChEBI" id="CHEBI:15377"/>
        <dbReference type="ChEBI" id="CHEBI:43474"/>
        <dbReference type="ChEBI" id="CHEBI:58747"/>
        <dbReference type="ChEBI" id="CHEBI:195534"/>
    </reaction>
    <physiologicalReaction direction="left-to-right" evidence="8">
        <dbReference type="Rhea" id="RHEA:77112"/>
    </physiologicalReaction>
</comment>
<dbReference type="InterPro" id="IPR000560">
    <property type="entry name" value="His_Pase_clade-2"/>
</dbReference>
<comment type="catalytic activity">
    <reaction evidence="9">
        <text>1D-myo-inositol 1,3,4,5,6-pentakisphosphate + H2O = 1D-myo-inositol 1,4,5,6-tetrakisphosphate + phosphate</text>
        <dbReference type="Rhea" id="RHEA:77143"/>
        <dbReference type="ChEBI" id="CHEBI:15377"/>
        <dbReference type="ChEBI" id="CHEBI:43474"/>
        <dbReference type="ChEBI" id="CHEBI:57627"/>
        <dbReference type="ChEBI" id="CHEBI:57733"/>
    </reaction>
    <physiologicalReaction direction="left-to-right" evidence="9">
        <dbReference type="Rhea" id="RHEA:77144"/>
    </physiologicalReaction>
</comment>
<evidence type="ECO:0000256" key="9">
    <source>
        <dbReference type="ARBA" id="ARBA00043762"/>
    </source>
</evidence>
<comment type="catalytic activity">
    <reaction evidence="10">
        <text>1D-myo-inositol 2,3-bisphosphate + H2O = 1D-myo-inositol 2-phosphate + phosphate</text>
        <dbReference type="Rhea" id="RHEA:77139"/>
        <dbReference type="ChEBI" id="CHEBI:15377"/>
        <dbReference type="ChEBI" id="CHEBI:43474"/>
        <dbReference type="ChEBI" id="CHEBI:84142"/>
        <dbReference type="ChEBI" id="CHEBI:195538"/>
    </reaction>
    <physiologicalReaction direction="left-to-right" evidence="10">
        <dbReference type="Rhea" id="RHEA:77140"/>
    </physiologicalReaction>
</comment>
<evidence type="ECO:0000313" key="13">
    <source>
        <dbReference type="Ensembl" id="ENSNBRP00000001025.1"/>
    </source>
</evidence>
<evidence type="ECO:0000256" key="11">
    <source>
        <dbReference type="ARBA" id="ARBA00043829"/>
    </source>
</evidence>